<evidence type="ECO:0000256" key="4">
    <source>
        <dbReference type="ARBA" id="ARBA00022692"/>
    </source>
</evidence>
<evidence type="ECO:0000256" key="11">
    <source>
        <dbReference type="SAM" id="Phobius"/>
    </source>
</evidence>
<keyword evidence="14" id="KW-1185">Reference proteome</keyword>
<keyword evidence="4 9" id="KW-0812">Transmembrane</keyword>
<dbReference type="Pfam" id="PF13843">
    <property type="entry name" value="DDE_Tnp_1_7"/>
    <property type="match status" value="1"/>
</dbReference>
<feature type="transmembrane region" description="Helical" evidence="11">
    <location>
        <begin position="81"/>
        <end position="98"/>
    </location>
</feature>
<keyword evidence="7 11" id="KW-0472">Membrane</keyword>
<feature type="binding site" evidence="8">
    <location>
        <position position="89"/>
    </location>
    <ligand>
        <name>Na(+)</name>
        <dbReference type="ChEBI" id="CHEBI:29101"/>
        <label>1</label>
    </ligand>
</feature>
<evidence type="ECO:0000256" key="3">
    <source>
        <dbReference type="ARBA" id="ARBA00022448"/>
    </source>
</evidence>
<feature type="binding site" evidence="8">
    <location>
        <position position="869"/>
    </location>
    <ligand>
        <name>Na(+)</name>
        <dbReference type="ChEBI" id="CHEBI:29101"/>
        <label>1</label>
    </ligand>
</feature>
<dbReference type="PANTHER" id="PTHR11616">
    <property type="entry name" value="SODIUM/CHLORIDE DEPENDENT TRANSPORTER"/>
    <property type="match status" value="1"/>
</dbReference>
<dbReference type="OrthoDB" id="6581954at2759"/>
<evidence type="ECO:0000256" key="5">
    <source>
        <dbReference type="ARBA" id="ARBA00022847"/>
    </source>
</evidence>
<feature type="binding site" evidence="8">
    <location>
        <position position="87"/>
    </location>
    <ligand>
        <name>Na(+)</name>
        <dbReference type="ChEBI" id="CHEBI:29101"/>
        <label>1</label>
    </ligand>
</feature>
<feature type="compositionally biased region" description="Polar residues" evidence="10">
    <location>
        <begin position="1119"/>
        <end position="1128"/>
    </location>
</feature>
<evidence type="ECO:0000256" key="9">
    <source>
        <dbReference type="RuleBase" id="RU003732"/>
    </source>
</evidence>
<evidence type="ECO:0000313" key="13">
    <source>
        <dbReference type="EMBL" id="KAF0300148.1"/>
    </source>
</evidence>
<protein>
    <recommendedName>
        <fullName evidence="9">Transporter</fullName>
    </recommendedName>
</protein>
<dbReference type="EMBL" id="VIIS01001289">
    <property type="protein sequence ID" value="KAF0300147.1"/>
    <property type="molecule type" value="Genomic_DNA"/>
</dbReference>
<name>A0A6A4WDM8_AMPAM</name>
<feature type="compositionally biased region" description="Acidic residues" evidence="10">
    <location>
        <begin position="298"/>
        <end position="311"/>
    </location>
</feature>
<feature type="compositionally biased region" description="Basic residues" evidence="10">
    <location>
        <begin position="373"/>
        <end position="386"/>
    </location>
</feature>
<feature type="binding site" evidence="8">
    <location>
        <position position="90"/>
    </location>
    <ligand>
        <name>Na(+)</name>
        <dbReference type="ChEBI" id="CHEBI:29101"/>
        <label>1</label>
    </ligand>
</feature>
<dbReference type="AlphaFoldDB" id="A0A6A4WDM8"/>
<dbReference type="GO" id="GO:0035725">
    <property type="term" value="P:sodium ion transmembrane transport"/>
    <property type="evidence" value="ECO:0007669"/>
    <property type="project" value="TreeGrafter"/>
</dbReference>
<feature type="binding site" evidence="8">
    <location>
        <position position="753"/>
    </location>
    <ligand>
        <name>Na(+)</name>
        <dbReference type="ChEBI" id="CHEBI:29101"/>
        <label>1</label>
    </ligand>
</feature>
<feature type="binding site" evidence="8">
    <location>
        <position position="721"/>
    </location>
    <ligand>
        <name>Na(+)</name>
        <dbReference type="ChEBI" id="CHEBI:29101"/>
        <label>1</label>
    </ligand>
</feature>
<feature type="transmembrane region" description="Helical" evidence="11">
    <location>
        <begin position="898"/>
        <end position="926"/>
    </location>
</feature>
<dbReference type="InterPro" id="IPR029526">
    <property type="entry name" value="PGBD"/>
</dbReference>
<proteinExistence type="inferred from homology"/>
<dbReference type="GO" id="GO:0005886">
    <property type="term" value="C:plasma membrane"/>
    <property type="evidence" value="ECO:0007669"/>
    <property type="project" value="TreeGrafter"/>
</dbReference>
<feature type="transmembrane region" description="Helical" evidence="11">
    <location>
        <begin position="718"/>
        <end position="735"/>
    </location>
</feature>
<evidence type="ECO:0000256" key="7">
    <source>
        <dbReference type="ARBA" id="ARBA00023136"/>
    </source>
</evidence>
<feature type="region of interest" description="Disordered" evidence="10">
    <location>
        <begin position="1116"/>
        <end position="1135"/>
    </location>
</feature>
<evidence type="ECO:0000313" key="14">
    <source>
        <dbReference type="Proteomes" id="UP000440578"/>
    </source>
</evidence>
<evidence type="ECO:0000256" key="10">
    <source>
        <dbReference type="SAM" id="MobiDB-lite"/>
    </source>
</evidence>
<dbReference type="PROSITE" id="PS00610">
    <property type="entry name" value="NA_NEUROTRAN_SYMP_1"/>
    <property type="match status" value="1"/>
</dbReference>
<evidence type="ECO:0000256" key="1">
    <source>
        <dbReference type="ARBA" id="ARBA00004141"/>
    </source>
</evidence>
<feature type="transmembrane region" description="Helical" evidence="11">
    <location>
        <begin position="110"/>
        <end position="130"/>
    </location>
</feature>
<keyword evidence="3 9" id="KW-0813">Transport</keyword>
<dbReference type="GO" id="GO:0015293">
    <property type="term" value="F:symporter activity"/>
    <property type="evidence" value="ECO:0007669"/>
    <property type="project" value="UniProtKB-KW"/>
</dbReference>
<dbReference type="EMBL" id="VIIS01001289">
    <property type="protein sequence ID" value="KAF0300148.1"/>
    <property type="molecule type" value="Genomic_DNA"/>
</dbReference>
<feature type="transmembrane region" description="Helical" evidence="11">
    <location>
        <begin position="932"/>
        <end position="952"/>
    </location>
</feature>
<dbReference type="PANTHER" id="PTHR11616:SF182">
    <property type="entry name" value="TRANSPORTER"/>
    <property type="match status" value="1"/>
</dbReference>
<comment type="similarity">
    <text evidence="2 9">Belongs to the sodium:neurotransmitter symporter (SNF) (TC 2.A.22) family.</text>
</comment>
<dbReference type="PRINTS" id="PR00176">
    <property type="entry name" value="NANEUSMPORT"/>
</dbReference>
<evidence type="ECO:0000259" key="12">
    <source>
        <dbReference type="Pfam" id="PF13843"/>
    </source>
</evidence>
<feature type="binding site" evidence="8">
    <location>
        <position position="873"/>
    </location>
    <ligand>
        <name>Na(+)</name>
        <dbReference type="ChEBI" id="CHEBI:29101"/>
        <label>1</label>
    </ligand>
</feature>
<feature type="transmembrane region" description="Helical" evidence="11">
    <location>
        <begin position="973"/>
        <end position="996"/>
    </location>
</feature>
<dbReference type="GO" id="GO:0006865">
    <property type="term" value="P:amino acid transport"/>
    <property type="evidence" value="ECO:0007669"/>
    <property type="project" value="TreeGrafter"/>
</dbReference>
<feature type="transmembrane region" description="Helical" evidence="11">
    <location>
        <begin position="150"/>
        <end position="181"/>
    </location>
</feature>
<feature type="region of interest" description="Disordered" evidence="10">
    <location>
        <begin position="289"/>
        <end position="390"/>
    </location>
</feature>
<dbReference type="PROSITE" id="PS50267">
    <property type="entry name" value="NA_NEUROTRAN_SYMP_3"/>
    <property type="match status" value="1"/>
</dbReference>
<feature type="compositionally biased region" description="Acidic residues" evidence="10">
    <location>
        <begin position="350"/>
        <end position="366"/>
    </location>
</feature>
<keyword evidence="5 9" id="KW-0769">Symport</keyword>
<feature type="transmembrane region" description="Helical" evidence="11">
    <location>
        <begin position="1016"/>
        <end position="1035"/>
    </location>
</feature>
<comment type="caution">
    <text evidence="13">The sequence shown here is derived from an EMBL/GenBank/DDBJ whole genome shotgun (WGS) entry which is preliminary data.</text>
</comment>
<dbReference type="SUPFAM" id="SSF161070">
    <property type="entry name" value="SNF-like"/>
    <property type="match status" value="2"/>
</dbReference>
<dbReference type="Proteomes" id="UP000440578">
    <property type="component" value="Unassembled WGS sequence"/>
</dbReference>
<evidence type="ECO:0000256" key="2">
    <source>
        <dbReference type="ARBA" id="ARBA00006459"/>
    </source>
</evidence>
<evidence type="ECO:0000256" key="8">
    <source>
        <dbReference type="PIRSR" id="PIRSR600175-1"/>
    </source>
</evidence>
<feature type="domain" description="PiggyBac transposable element-derived protein" evidence="12">
    <location>
        <begin position="415"/>
        <end position="697"/>
    </location>
</feature>
<feature type="transmembrane region" description="Helical" evidence="11">
    <location>
        <begin position="747"/>
        <end position="768"/>
    </location>
</feature>
<keyword evidence="6 11" id="KW-1133">Transmembrane helix</keyword>
<gene>
    <name evidence="13" type="primary">Slc6a18_4</name>
    <name evidence="13" type="ORF">FJT64_027289</name>
</gene>
<dbReference type="GO" id="GO:0046872">
    <property type="term" value="F:metal ion binding"/>
    <property type="evidence" value="ECO:0007669"/>
    <property type="project" value="UniProtKB-KW"/>
</dbReference>
<reference evidence="13 14" key="1">
    <citation type="submission" date="2019-07" db="EMBL/GenBank/DDBJ databases">
        <title>Draft genome assembly of a fouling barnacle, Amphibalanus amphitrite (Darwin, 1854): The first reference genome for Thecostraca.</title>
        <authorList>
            <person name="Kim W."/>
        </authorList>
    </citation>
    <scope>NUCLEOTIDE SEQUENCE [LARGE SCALE GENOMIC DNA]</scope>
    <source>
        <strain evidence="13">SNU_AA5</strain>
        <tissue evidence="13">Soma without cirri and trophi</tissue>
    </source>
</reference>
<dbReference type="InterPro" id="IPR037272">
    <property type="entry name" value="SNS_sf"/>
</dbReference>
<dbReference type="Pfam" id="PF00209">
    <property type="entry name" value="SNF"/>
    <property type="match status" value="3"/>
</dbReference>
<feature type="binding site" evidence="8">
    <location>
        <position position="872"/>
    </location>
    <ligand>
        <name>Na(+)</name>
        <dbReference type="ChEBI" id="CHEBI:29101"/>
        <label>1</label>
    </ligand>
</feature>
<dbReference type="InterPro" id="IPR000175">
    <property type="entry name" value="Na/ntran_symport"/>
</dbReference>
<organism evidence="13 14">
    <name type="scientific">Amphibalanus amphitrite</name>
    <name type="common">Striped barnacle</name>
    <name type="synonym">Balanus amphitrite</name>
    <dbReference type="NCBI Taxonomy" id="1232801"/>
    <lineage>
        <taxon>Eukaryota</taxon>
        <taxon>Metazoa</taxon>
        <taxon>Ecdysozoa</taxon>
        <taxon>Arthropoda</taxon>
        <taxon>Crustacea</taxon>
        <taxon>Multicrustacea</taxon>
        <taxon>Cirripedia</taxon>
        <taxon>Thoracica</taxon>
        <taxon>Thoracicalcarea</taxon>
        <taxon>Balanomorpha</taxon>
        <taxon>Balanoidea</taxon>
        <taxon>Balanidae</taxon>
        <taxon>Amphibalaninae</taxon>
        <taxon>Amphibalanus</taxon>
    </lineage>
</organism>
<keyword evidence="8" id="KW-0915">Sodium</keyword>
<keyword evidence="8" id="KW-0479">Metal-binding</keyword>
<feature type="transmembrane region" description="Helical" evidence="11">
    <location>
        <begin position="237"/>
        <end position="258"/>
    </location>
</feature>
<evidence type="ECO:0000256" key="6">
    <source>
        <dbReference type="ARBA" id="ARBA00022989"/>
    </source>
</evidence>
<comment type="subcellular location">
    <subcellularLocation>
        <location evidence="1">Membrane</location>
        <topology evidence="1">Multi-pass membrane protein</topology>
    </subcellularLocation>
</comment>
<sequence>MSNPAHLVKRRSSRDLKPVSSTKLEMLELRSRLVPESGLESEYGATNAAFEEPAALKLEAEGAESPTQEPERESWDNKLQFLLATIGYAVGLGSVWRFPYLTQRNGGGAFLIPFFIMLFILGIPVFYLELAVGQRLRKGAIGVWNQVSPYLGGIGMASCFVSLNVALYYNTIIAWCLYYMFHASSPTEYFWYRQTLDISEDVNSPEAFNWHICSCLVVAWVLTYLCMAKGIASSGKVVYVTATFPYVVLFIFFVRGMLLDGMQDGLRHLFTPDLPQGMFSRRSEHHGRAIVPASANVSDDDSLDDDDDVADPDFLPQRHHDPETPGPSDAPPTTKGKRARPSLQMMEAQSSEDEDVEEDKDEEEEGGISRPPASKKAKRPTTKKVPARPTTWQKVDVSYPALPAFEHPAPLYVRSPQQYFFTFFSEQMVRHIAYQTNLYATQKDVNTTFSTTDDEIVNFVAVLLYMGVMEAPSLEDYWSMKLRVPQVAEVMSSKRFRLLRRTLHFNDNSRAGRFFKIRPLFSFINTSFQSVPQTSKQSIDEVMVGYKGKTAGNLRQYIRNKPDKWGFKLFSRASEDGFVHDMVLYQGKTTLQSHGVTMTSAEEAMGVTSQIVAALVSTMNLSSTTVVFADNYFTSLELVRYLQGKGCRYTGTARDNRIGKPPLKSVKDMEKKSVPRGSIDYVTSDDGILAVRWKDNKRDNAFKMLTDPVVWLEAGTQIFFSFGLGFGGLIAFSSYNPPNNNVFRDAVAIGLLNAGTAMFASIVVFSVLGFKAHNTHNKCLHQRELELNASLASYMGVSGGVTTAAPEVTVPPEVYNRIFRQLRVCDLDEELANSSSGTGLAFIVFTEAINQFPAAPFWSVLFFLMLFTLGIDSEFGTLEGVITSIVDLKLFPNLRKEILTGIICIICCLLSMVFAHGAGNYLFILFDDFSGNLPLLIIALSECIGIAWVYGLRRFCDDIEMMTGKRPHWYWMFCWKYLSPFTMIVILVASIIKTLMDGAGYQAWDAEAAMVVTKLWPHWAWGLICVLVLVSALWLPGVAIAKFFGINVIPPEEAAWFPVADMREMHHVKPHKVTELERTLFAMHPDGSEGFCLRSPPYEDEETPVTAIGELEDPWKATIRSSQESRGGTRSAEEP</sequence>
<feature type="transmembrane region" description="Helical" evidence="11">
    <location>
        <begin position="207"/>
        <end position="225"/>
    </location>
</feature>
<accession>A0A6A4WDM8</accession>